<protein>
    <submittedName>
        <fullName evidence="1">Uncharacterized protein</fullName>
    </submittedName>
</protein>
<reference evidence="1 2" key="1">
    <citation type="journal article" date="2006" name="Science">
        <title>The genome of black cottonwood, Populus trichocarpa (Torr. &amp; Gray).</title>
        <authorList>
            <person name="Tuskan G.A."/>
            <person name="Difazio S."/>
            <person name="Jansson S."/>
            <person name="Bohlmann J."/>
            <person name="Grigoriev I."/>
            <person name="Hellsten U."/>
            <person name="Putnam N."/>
            <person name="Ralph S."/>
            <person name="Rombauts S."/>
            <person name="Salamov A."/>
            <person name="Schein J."/>
            <person name="Sterck L."/>
            <person name="Aerts A."/>
            <person name="Bhalerao R.R."/>
            <person name="Bhalerao R.P."/>
            <person name="Blaudez D."/>
            <person name="Boerjan W."/>
            <person name="Brun A."/>
            <person name="Brunner A."/>
            <person name="Busov V."/>
            <person name="Campbell M."/>
            <person name="Carlson J."/>
            <person name="Chalot M."/>
            <person name="Chapman J."/>
            <person name="Chen G.L."/>
            <person name="Cooper D."/>
            <person name="Coutinho P.M."/>
            <person name="Couturier J."/>
            <person name="Covert S."/>
            <person name="Cronk Q."/>
            <person name="Cunningham R."/>
            <person name="Davis J."/>
            <person name="Degroeve S."/>
            <person name="Dejardin A."/>
            <person name="Depamphilis C."/>
            <person name="Detter J."/>
            <person name="Dirks B."/>
            <person name="Dubchak I."/>
            <person name="Duplessis S."/>
            <person name="Ehlting J."/>
            <person name="Ellis B."/>
            <person name="Gendler K."/>
            <person name="Goodstein D."/>
            <person name="Gribskov M."/>
            <person name="Grimwood J."/>
            <person name="Groover A."/>
            <person name="Gunter L."/>
            <person name="Hamberger B."/>
            <person name="Heinze B."/>
            <person name="Helariutta Y."/>
            <person name="Henrissat B."/>
            <person name="Holligan D."/>
            <person name="Holt R."/>
            <person name="Huang W."/>
            <person name="Islam-Faridi N."/>
            <person name="Jones S."/>
            <person name="Jones-Rhoades M."/>
            <person name="Jorgensen R."/>
            <person name="Joshi C."/>
            <person name="Kangasjarvi J."/>
            <person name="Karlsson J."/>
            <person name="Kelleher C."/>
            <person name="Kirkpatrick R."/>
            <person name="Kirst M."/>
            <person name="Kohler A."/>
            <person name="Kalluri U."/>
            <person name="Larimer F."/>
            <person name="Leebens-Mack J."/>
            <person name="Leple J.C."/>
            <person name="Locascio P."/>
            <person name="Lou Y."/>
            <person name="Lucas S."/>
            <person name="Martin F."/>
            <person name="Montanini B."/>
            <person name="Napoli C."/>
            <person name="Nelson D.R."/>
            <person name="Nelson C."/>
            <person name="Nieminen K."/>
            <person name="Nilsson O."/>
            <person name="Pereda V."/>
            <person name="Peter G."/>
            <person name="Philippe R."/>
            <person name="Pilate G."/>
            <person name="Poliakov A."/>
            <person name="Razumovskaya J."/>
            <person name="Richardson P."/>
            <person name="Rinaldi C."/>
            <person name="Ritland K."/>
            <person name="Rouze P."/>
            <person name="Ryaboy D."/>
            <person name="Schmutz J."/>
            <person name="Schrader J."/>
            <person name="Segerman B."/>
            <person name="Shin H."/>
            <person name="Siddiqui A."/>
            <person name="Sterky F."/>
            <person name="Terry A."/>
            <person name="Tsai C.J."/>
            <person name="Uberbacher E."/>
            <person name="Unneberg P."/>
            <person name="Vahala J."/>
            <person name="Wall K."/>
            <person name="Wessler S."/>
            <person name="Yang G."/>
            <person name="Yin T."/>
            <person name="Douglas C."/>
            <person name="Marra M."/>
            <person name="Sandberg G."/>
            <person name="Van de Peer Y."/>
            <person name="Rokhsar D."/>
        </authorList>
    </citation>
    <scope>NUCLEOTIDE SEQUENCE [LARGE SCALE GENOMIC DNA]</scope>
    <source>
        <strain evidence="2">cv. Nisqually</strain>
    </source>
</reference>
<dbReference type="AlphaFoldDB" id="U5FW22"/>
<accession>U5FW22</accession>
<sequence length="81" mass="9217">MVSTSHHRLMDEACKNRFVLTNLNPRIKQLSGKKNFDPLHYCNICRTAITLLYTSALIPCAPFSWNLSNHAPFQHACLACK</sequence>
<proteinExistence type="predicted"/>
<organism evidence="1 2">
    <name type="scientific">Populus trichocarpa</name>
    <name type="common">Western balsam poplar</name>
    <name type="synonym">Populus balsamifera subsp. trichocarpa</name>
    <dbReference type="NCBI Taxonomy" id="3694"/>
    <lineage>
        <taxon>Eukaryota</taxon>
        <taxon>Viridiplantae</taxon>
        <taxon>Streptophyta</taxon>
        <taxon>Embryophyta</taxon>
        <taxon>Tracheophyta</taxon>
        <taxon>Spermatophyta</taxon>
        <taxon>Magnoliopsida</taxon>
        <taxon>eudicotyledons</taxon>
        <taxon>Gunneridae</taxon>
        <taxon>Pentapetalae</taxon>
        <taxon>rosids</taxon>
        <taxon>fabids</taxon>
        <taxon>Malpighiales</taxon>
        <taxon>Salicaceae</taxon>
        <taxon>Saliceae</taxon>
        <taxon>Populus</taxon>
    </lineage>
</organism>
<name>U5FW22_POPTR</name>
<dbReference type="EMBL" id="CM009302">
    <property type="protein sequence ID" value="PNT05885.1"/>
    <property type="molecule type" value="Genomic_DNA"/>
</dbReference>
<evidence type="ECO:0000313" key="2">
    <source>
        <dbReference type="Proteomes" id="UP000006729"/>
    </source>
</evidence>
<gene>
    <name evidence="1" type="ORF">POPTR_013G001400</name>
</gene>
<evidence type="ECO:0000313" key="1">
    <source>
        <dbReference type="EMBL" id="PNT05885.1"/>
    </source>
</evidence>
<dbReference type="InParanoid" id="U5FW22"/>
<dbReference type="HOGENOM" id="CLU_2578327_0_0_1"/>
<keyword evidence="2" id="KW-1185">Reference proteome</keyword>
<dbReference type="Proteomes" id="UP000006729">
    <property type="component" value="Chromosome 13"/>
</dbReference>